<dbReference type="STRING" id="4097.A0A1S4A8D6"/>
<dbReference type="PANTHER" id="PTHR37888:SF11">
    <property type="entry name" value="DNA-BINDING BROMODOMAIN-CONTAINING PROTEIN"/>
    <property type="match status" value="1"/>
</dbReference>
<dbReference type="PaxDb" id="4097-A0A1S4A8D6"/>
<evidence type="ECO:0000256" key="2">
    <source>
        <dbReference type="PROSITE-ProRule" id="PRU00035"/>
    </source>
</evidence>
<dbReference type="PROSITE" id="PS50014">
    <property type="entry name" value="BROMODOMAIN_2"/>
    <property type="match status" value="1"/>
</dbReference>
<dbReference type="SMART" id="SM00297">
    <property type="entry name" value="BROMO"/>
    <property type="match status" value="1"/>
</dbReference>
<dbReference type="SUPFAM" id="SSF46689">
    <property type="entry name" value="Homeodomain-like"/>
    <property type="match status" value="1"/>
</dbReference>
<dbReference type="OrthoDB" id="1742084at2759"/>
<dbReference type="InterPro" id="IPR009057">
    <property type="entry name" value="Homeodomain-like_sf"/>
</dbReference>
<dbReference type="RefSeq" id="XP_016472903.2">
    <property type="nucleotide sequence ID" value="XM_016617417.2"/>
</dbReference>
<dbReference type="CDD" id="cd04369">
    <property type="entry name" value="Bromodomain"/>
    <property type="match status" value="1"/>
</dbReference>
<dbReference type="GeneID" id="107794870"/>
<dbReference type="KEGG" id="nta:107794870"/>
<accession>A0A1S4A8D6</accession>
<evidence type="ECO:0000313" key="3">
    <source>
        <dbReference type="Proteomes" id="UP000790787"/>
    </source>
</evidence>
<dbReference type="OMA" id="PIPWLDQ"/>
<evidence type="ECO:0000256" key="1">
    <source>
        <dbReference type="ARBA" id="ARBA00023117"/>
    </source>
</evidence>
<organism evidence="3 4">
    <name type="scientific">Nicotiana tabacum</name>
    <name type="common">Common tobacco</name>
    <dbReference type="NCBI Taxonomy" id="4097"/>
    <lineage>
        <taxon>Eukaryota</taxon>
        <taxon>Viridiplantae</taxon>
        <taxon>Streptophyta</taxon>
        <taxon>Embryophyta</taxon>
        <taxon>Tracheophyta</taxon>
        <taxon>Spermatophyta</taxon>
        <taxon>Magnoliopsida</taxon>
        <taxon>eudicotyledons</taxon>
        <taxon>Gunneridae</taxon>
        <taxon>Pentapetalae</taxon>
        <taxon>asterids</taxon>
        <taxon>lamiids</taxon>
        <taxon>Solanales</taxon>
        <taxon>Solanaceae</taxon>
        <taxon>Nicotianoideae</taxon>
        <taxon>Nicotianeae</taxon>
        <taxon>Nicotiana</taxon>
    </lineage>
</organism>
<dbReference type="Pfam" id="PF00439">
    <property type="entry name" value="Bromodomain"/>
    <property type="match status" value="1"/>
</dbReference>
<dbReference type="GO" id="GO:0000976">
    <property type="term" value="F:transcription cis-regulatory region binding"/>
    <property type="evidence" value="ECO:0007669"/>
    <property type="project" value="UniProtKB-ARBA"/>
</dbReference>
<reference evidence="4" key="2">
    <citation type="submission" date="2025-08" db="UniProtKB">
        <authorList>
            <consortium name="RefSeq"/>
        </authorList>
    </citation>
    <scope>IDENTIFICATION</scope>
    <source>
        <tissue evidence="4">Leaf</tissue>
    </source>
</reference>
<dbReference type="RefSeq" id="XP_016472903.1">
    <property type="nucleotide sequence ID" value="XM_016617417.1"/>
</dbReference>
<evidence type="ECO:0000313" key="4">
    <source>
        <dbReference type="RefSeq" id="XP_016472903.2"/>
    </source>
</evidence>
<dbReference type="InterPro" id="IPR001005">
    <property type="entry name" value="SANT/Myb"/>
</dbReference>
<dbReference type="InterPro" id="IPR036427">
    <property type="entry name" value="Bromodomain-like_sf"/>
</dbReference>
<gene>
    <name evidence="4" type="primary">LOC107794870</name>
</gene>
<dbReference type="CDD" id="cd00167">
    <property type="entry name" value="SANT"/>
    <property type="match status" value="1"/>
</dbReference>
<keyword evidence="3" id="KW-1185">Reference proteome</keyword>
<proteinExistence type="predicted"/>
<sequence length="734" mass="81499">MAKPDGTVEKSSEEEESRWGTWEELLLACAVNRYGTKSWDSVAVELQKRSTATARLLSPHNCRLKYLDLKRRYSNKCNGNGNVNDDDEDKEKTVCVPLLEELRKLRVAELRREVERYDLSIVSLQLKKRRLEEERERSLQQTENGESKSDLVKNEWRGANNEKFEETEIGIKPEDKSSPELVAADEASEEASDKDQQSVNESSSTDPKHSCSLKNSAENEDKAEPVRTGTVKTEPLQTGSIKEEPDKCGEERPVREDSCNGSSDSVEKPPVGVTMKVEPVSESPELVESMAESKGGEEGTKENSDVQSSVSKSRKKLDDIVVGGCSSGDEREKENRSPAVKEIPVESQPLIVFLEKIRSHKLGSMFERRLESQEAENYSNLIRQHVDLEMVQTWLENGRYISCKSKFFRDLLLLVSNAIVFFKKNSSEFVAATELRQLILKEISRTKAKSYSLSDKQTSLKSASLSQKEITKPSDSLLLKTNISGSMIVCRKRSSITAKASASSSGGDKKREQTITRPAEKLVVDTLQQPSQLATNAGENRITKKRTRDRFASGSASLNKNDKSRPNTTSIKNLAAVVDKNQGERESSSQHPQSKSESRNDQSNTDVKKRGVANFLNRMKQSSSSNSGLLLDALKSRPLSSGSKGGSEQKKNESGTDGGRKEPASSKTHQKKEPASSKNPEAKQAKEKGSPMKKNVGRPPKRGADPSPPSRKRSREGAESAAIPPKQPRKRSRR</sequence>
<dbReference type="Gene3D" id="1.20.920.10">
    <property type="entry name" value="Bromodomain-like"/>
    <property type="match status" value="1"/>
</dbReference>
<dbReference type="PANTHER" id="PTHR37888">
    <property type="entry name" value="DNA-BINDING BROMODOMAIN-CONTAINING PROTEIN"/>
    <property type="match status" value="1"/>
</dbReference>
<dbReference type="Pfam" id="PF00249">
    <property type="entry name" value="Myb_DNA-binding"/>
    <property type="match status" value="1"/>
</dbReference>
<dbReference type="Proteomes" id="UP000790787">
    <property type="component" value="Chromosome 4"/>
</dbReference>
<reference evidence="3" key="1">
    <citation type="journal article" date="2014" name="Nat. Commun.">
        <title>The tobacco genome sequence and its comparison with those of tomato and potato.</title>
        <authorList>
            <person name="Sierro N."/>
            <person name="Battey J.N."/>
            <person name="Ouadi S."/>
            <person name="Bakaher N."/>
            <person name="Bovet L."/>
            <person name="Willig A."/>
            <person name="Goepfert S."/>
            <person name="Peitsch M.C."/>
            <person name="Ivanov N.V."/>
        </authorList>
    </citation>
    <scope>NUCLEOTIDE SEQUENCE [LARGE SCALE GENOMIC DNA]</scope>
</reference>
<dbReference type="InterPro" id="IPR001487">
    <property type="entry name" value="Bromodomain"/>
</dbReference>
<name>A0A1S4A8D6_TOBAC</name>
<protein>
    <submittedName>
        <fullName evidence="4">Uncharacterized protein LOC107794870</fullName>
    </submittedName>
</protein>
<keyword evidence="1 2" id="KW-0103">Bromodomain</keyword>
<dbReference type="AlphaFoldDB" id="A0A1S4A8D6"/>
<dbReference type="GO" id="GO:0010597">
    <property type="term" value="P:green leaf volatile biosynthetic process"/>
    <property type="evidence" value="ECO:0007669"/>
    <property type="project" value="UniProtKB-ARBA"/>
</dbReference>
<dbReference type="SMART" id="SM00717">
    <property type="entry name" value="SANT"/>
    <property type="match status" value="1"/>
</dbReference>
<dbReference type="SUPFAM" id="SSF47370">
    <property type="entry name" value="Bromodomain"/>
    <property type="match status" value="1"/>
</dbReference>